<feature type="domain" description="Gfo/Idh/MocA-like oxidoreductase N-terminal" evidence="2">
    <location>
        <begin position="108"/>
        <end position="241"/>
    </location>
</feature>
<sequence>MACIPIAQPAPVIHIQLPTFLAERCLLLLRLHLSQLSVACSQPAASRYRDLSGLVLNLLLQHARIQSVITTTTSMHHPADAVSAPTPTGTTGTGAAHPSPSPSPSKPRILIIGAGSRGHAYAAAITASGHGVVAAVAEPIAFKRREFRALYMRDDDDSSASGSFTDWRAFVAWEQTRRTQAAAAPTGLPAPLGVDAAFVCVLDEQHREVIEGLAPLGLHVMCEKPLATTLADCVRIYDAMRAGGPEEQRVFGIGHVLRYSPHNALLRELVRERRVVGDVLSVEHTEPVGKSRVLCLCAWVLFGFLECPSLRAEIHCIAR</sequence>
<dbReference type="RefSeq" id="XP_033400890.1">
    <property type="nucleotide sequence ID" value="XM_033535333.1"/>
</dbReference>
<dbReference type="InterPro" id="IPR000683">
    <property type="entry name" value="Gfo/Idh/MocA-like_OxRdtase_N"/>
</dbReference>
<evidence type="ECO:0000313" key="3">
    <source>
        <dbReference type="EMBL" id="KAF2145178.1"/>
    </source>
</evidence>
<feature type="region of interest" description="Disordered" evidence="1">
    <location>
        <begin position="76"/>
        <end position="107"/>
    </location>
</feature>
<dbReference type="Proteomes" id="UP000799438">
    <property type="component" value="Unassembled WGS sequence"/>
</dbReference>
<evidence type="ECO:0000259" key="2">
    <source>
        <dbReference type="Pfam" id="PF01408"/>
    </source>
</evidence>
<evidence type="ECO:0000256" key="1">
    <source>
        <dbReference type="SAM" id="MobiDB-lite"/>
    </source>
</evidence>
<proteinExistence type="predicted"/>
<organism evidence="3 4">
    <name type="scientific">Aplosporella prunicola CBS 121167</name>
    <dbReference type="NCBI Taxonomy" id="1176127"/>
    <lineage>
        <taxon>Eukaryota</taxon>
        <taxon>Fungi</taxon>
        <taxon>Dikarya</taxon>
        <taxon>Ascomycota</taxon>
        <taxon>Pezizomycotina</taxon>
        <taxon>Dothideomycetes</taxon>
        <taxon>Dothideomycetes incertae sedis</taxon>
        <taxon>Botryosphaeriales</taxon>
        <taxon>Aplosporellaceae</taxon>
        <taxon>Aplosporella</taxon>
    </lineage>
</organism>
<gene>
    <name evidence="3" type="ORF">K452DRAFT_135601</name>
</gene>
<accession>A0A6A6BND2</accession>
<dbReference type="GO" id="GO:0000166">
    <property type="term" value="F:nucleotide binding"/>
    <property type="evidence" value="ECO:0007669"/>
    <property type="project" value="InterPro"/>
</dbReference>
<dbReference type="PANTHER" id="PTHR43377:SF12">
    <property type="entry name" value="BINDING ROSSMANN FOLD OXIDOREDUCTASE, PUTATIVE (AFU_ORTHOLOGUE AFUA_3G11840)-RELATED"/>
    <property type="match status" value="1"/>
</dbReference>
<dbReference type="EMBL" id="ML995478">
    <property type="protein sequence ID" value="KAF2145178.1"/>
    <property type="molecule type" value="Genomic_DNA"/>
</dbReference>
<evidence type="ECO:0000313" key="4">
    <source>
        <dbReference type="Proteomes" id="UP000799438"/>
    </source>
</evidence>
<name>A0A6A6BND2_9PEZI</name>
<feature type="compositionally biased region" description="Low complexity" evidence="1">
    <location>
        <begin position="84"/>
        <end position="98"/>
    </location>
</feature>
<dbReference type="Pfam" id="PF01408">
    <property type="entry name" value="GFO_IDH_MocA"/>
    <property type="match status" value="1"/>
</dbReference>
<dbReference type="InterPro" id="IPR051450">
    <property type="entry name" value="Gfo/Idh/MocA_Oxidoreductases"/>
</dbReference>
<dbReference type="AlphaFoldDB" id="A0A6A6BND2"/>
<reference evidence="3" key="1">
    <citation type="journal article" date="2020" name="Stud. Mycol.">
        <title>101 Dothideomycetes genomes: a test case for predicting lifestyles and emergence of pathogens.</title>
        <authorList>
            <person name="Haridas S."/>
            <person name="Albert R."/>
            <person name="Binder M."/>
            <person name="Bloem J."/>
            <person name="Labutti K."/>
            <person name="Salamov A."/>
            <person name="Andreopoulos B."/>
            <person name="Baker S."/>
            <person name="Barry K."/>
            <person name="Bills G."/>
            <person name="Bluhm B."/>
            <person name="Cannon C."/>
            <person name="Castanera R."/>
            <person name="Culley D."/>
            <person name="Daum C."/>
            <person name="Ezra D."/>
            <person name="Gonzalez J."/>
            <person name="Henrissat B."/>
            <person name="Kuo A."/>
            <person name="Liang C."/>
            <person name="Lipzen A."/>
            <person name="Lutzoni F."/>
            <person name="Magnuson J."/>
            <person name="Mondo S."/>
            <person name="Nolan M."/>
            <person name="Ohm R."/>
            <person name="Pangilinan J."/>
            <person name="Park H.-J."/>
            <person name="Ramirez L."/>
            <person name="Alfaro M."/>
            <person name="Sun H."/>
            <person name="Tritt A."/>
            <person name="Yoshinaga Y."/>
            <person name="Zwiers L.-H."/>
            <person name="Turgeon B."/>
            <person name="Goodwin S."/>
            <person name="Spatafora J."/>
            <person name="Crous P."/>
            <person name="Grigoriev I."/>
        </authorList>
    </citation>
    <scope>NUCLEOTIDE SEQUENCE</scope>
    <source>
        <strain evidence="3">CBS 121167</strain>
    </source>
</reference>
<dbReference type="Gene3D" id="3.40.50.720">
    <property type="entry name" value="NAD(P)-binding Rossmann-like Domain"/>
    <property type="match status" value="1"/>
</dbReference>
<protein>
    <recommendedName>
        <fullName evidence="2">Gfo/Idh/MocA-like oxidoreductase N-terminal domain-containing protein</fullName>
    </recommendedName>
</protein>
<dbReference type="OrthoDB" id="2129491at2759"/>
<dbReference type="GeneID" id="54292827"/>
<dbReference type="SUPFAM" id="SSF51735">
    <property type="entry name" value="NAD(P)-binding Rossmann-fold domains"/>
    <property type="match status" value="1"/>
</dbReference>
<dbReference type="PANTHER" id="PTHR43377">
    <property type="entry name" value="BILIVERDIN REDUCTASE A"/>
    <property type="match status" value="1"/>
</dbReference>
<keyword evidence="4" id="KW-1185">Reference proteome</keyword>
<dbReference type="InterPro" id="IPR036291">
    <property type="entry name" value="NAD(P)-bd_dom_sf"/>
</dbReference>